<dbReference type="AlphaFoldDB" id="A0A6H5GM30"/>
<reference evidence="1 2" key="1">
    <citation type="submission" date="2020-02" db="EMBL/GenBank/DDBJ databases">
        <authorList>
            <person name="Ferguson B K."/>
        </authorList>
    </citation>
    <scope>NUCLEOTIDE SEQUENCE [LARGE SCALE GENOMIC DNA]</scope>
</reference>
<accession>A0A6H5GM30</accession>
<dbReference type="Proteomes" id="UP000479000">
    <property type="component" value="Unassembled WGS sequence"/>
</dbReference>
<feature type="non-terminal residue" evidence="1">
    <location>
        <position position="226"/>
    </location>
</feature>
<organism evidence="1 2">
    <name type="scientific">Nesidiocoris tenuis</name>
    <dbReference type="NCBI Taxonomy" id="355587"/>
    <lineage>
        <taxon>Eukaryota</taxon>
        <taxon>Metazoa</taxon>
        <taxon>Ecdysozoa</taxon>
        <taxon>Arthropoda</taxon>
        <taxon>Hexapoda</taxon>
        <taxon>Insecta</taxon>
        <taxon>Pterygota</taxon>
        <taxon>Neoptera</taxon>
        <taxon>Paraneoptera</taxon>
        <taxon>Hemiptera</taxon>
        <taxon>Heteroptera</taxon>
        <taxon>Panheteroptera</taxon>
        <taxon>Cimicomorpha</taxon>
        <taxon>Miridae</taxon>
        <taxon>Dicyphina</taxon>
        <taxon>Nesidiocoris</taxon>
    </lineage>
</organism>
<gene>
    <name evidence="1" type="ORF">NTEN_LOCUS9899</name>
</gene>
<evidence type="ECO:0000313" key="2">
    <source>
        <dbReference type="Proteomes" id="UP000479000"/>
    </source>
</evidence>
<proteinExistence type="predicted"/>
<evidence type="ECO:0000313" key="1">
    <source>
        <dbReference type="EMBL" id="CAB0004422.1"/>
    </source>
</evidence>
<keyword evidence="2" id="KW-1185">Reference proteome</keyword>
<name>A0A6H5GM30_9HEMI</name>
<sequence>MERLDLRYLPNCDTAKGKKPIGDQEDDDGQGNVLREPIVVFQASSTIAYRLVPKRRFHKTDYNARNQNTTAVVSSYDARLSEAGVDYSTLLPRRHRHPSERSLITLGECKLNQLDRTLHHTTNCCRIAERKIWARLRFYPSGGLPLENTSDFIILSLTVPKNMVDLSLTLNSTMSSSFCFINLILATSKPELCLFSHRKRPSASVHLRFSVGCWTRRSRQQSSTSS</sequence>
<dbReference type="EMBL" id="CADCXU010014964">
    <property type="protein sequence ID" value="CAB0004422.1"/>
    <property type="molecule type" value="Genomic_DNA"/>
</dbReference>
<protein>
    <submittedName>
        <fullName evidence="1">Uncharacterized protein</fullName>
    </submittedName>
</protein>